<keyword evidence="1" id="KW-0614">Plasmid</keyword>
<gene>
    <name evidence="1" type="ORF">LSO58_18580</name>
</gene>
<proteinExistence type="predicted"/>
<organism evidence="1 2">
    <name type="scientific">Acinetobacter ursingii</name>
    <dbReference type="NCBI Taxonomy" id="108980"/>
    <lineage>
        <taxon>Bacteria</taxon>
        <taxon>Pseudomonadati</taxon>
        <taxon>Pseudomonadota</taxon>
        <taxon>Gammaproteobacteria</taxon>
        <taxon>Moraxellales</taxon>
        <taxon>Moraxellaceae</taxon>
        <taxon>Acinetobacter</taxon>
    </lineage>
</organism>
<sequence length="570" mass="65055">METLLDSGSESCAPDMTTDLQVSEAADHPDVFGFKTASEFSLPVSLIHVTHHCTVAEHKIWLCLLSHASEIIKQQKLQLSAETNINFRIPVDVILFKTGSTTISLKTLSAYLERLKGNNIKIDLLNKQGYRSITSHFNFINDFSLISNDQTHSTNLFFSDMEDESEIEADEEVVRTLRNNLSKIEVVYSLPSFFTSIIQDTISVQKLTHLFSWTNILSLTASGKKAGKNESLLYCLLESLGDKTELDFETFKAYLGYLDPKQAKRPEDRYLIRDSIKPAISNFNENELMSYTIEYDFIRGRYKKIDKIILEKKYKTLTNEVESKQWHIILNEDIPIQEKRILIKQILPNCEVLNNTDSDLRIVIEAVKDYIKSLKKKNKLTNYIGVCRKGFNDQWGLSGKTQQTTIVGDEQIANAARSGVSTALGKNPIPLQRAINPLENIAKKIQYILSLLVMNGGKKFLLEAIGQDGYESLVWKYTEAFTKFNNKLLFTAEHTEQVFNLVFSNEDVKVNFNKFDKVNFNYVLSASIALFVYSTVISQDIKSYSDDNFRQPDSMRKIIEDIINYIDSNC</sequence>
<dbReference type="Proteomes" id="UP001164081">
    <property type="component" value="Plasmid pRIVM_C010761_3"/>
</dbReference>
<dbReference type="AlphaFoldDB" id="A0AA46PB37"/>
<name>A0AA46PB37_9GAMM</name>
<dbReference type="EMBL" id="CP089047">
    <property type="protein sequence ID" value="UYF77346.1"/>
    <property type="molecule type" value="Genomic_DNA"/>
</dbReference>
<geneLocation type="plasmid" evidence="1 2">
    <name>pRIVM_C010761_3</name>
</geneLocation>
<evidence type="ECO:0000313" key="1">
    <source>
        <dbReference type="EMBL" id="UYF77346.1"/>
    </source>
</evidence>
<dbReference type="RefSeq" id="WP_045125014.1">
    <property type="nucleotide sequence ID" value="NZ_CP089047.1"/>
</dbReference>
<reference evidence="1" key="1">
    <citation type="journal article" date="2022" name="J Glob Antimicrob Resist">
        <title>Comparative analysis of IMP-4- and OXA-58-containing plasmids of three carbapenemase-producing Acinetobacter ursingii strains in the Netherlands.</title>
        <authorList>
            <person name="Hendrickx A.P.A."/>
            <person name="Schade R.P."/>
            <person name="Landman F."/>
            <person name="Bosch T."/>
            <person name="Schouls L.M."/>
            <person name="van Dijk K."/>
        </authorList>
    </citation>
    <scope>NUCLEOTIDE SEQUENCE</scope>
    <source>
        <strain evidence="1">RIVM_C010761</strain>
    </source>
</reference>
<accession>A0AA46PB37</accession>
<protein>
    <submittedName>
        <fullName evidence="1">Uncharacterized protein</fullName>
    </submittedName>
</protein>
<evidence type="ECO:0000313" key="2">
    <source>
        <dbReference type="Proteomes" id="UP001164081"/>
    </source>
</evidence>